<gene>
    <name evidence="1" type="primary">Necator_chrI.g3782</name>
    <name evidence="1" type="ORF">RB195_007653</name>
</gene>
<keyword evidence="2" id="KW-1185">Reference proteome</keyword>
<evidence type="ECO:0000313" key="2">
    <source>
        <dbReference type="Proteomes" id="UP001303046"/>
    </source>
</evidence>
<accession>A0ABR1C1P7</accession>
<proteinExistence type="predicted"/>
<evidence type="ECO:0000313" key="1">
    <source>
        <dbReference type="EMBL" id="KAK6731313.1"/>
    </source>
</evidence>
<protein>
    <submittedName>
        <fullName evidence="1">Uncharacterized protein</fullName>
    </submittedName>
</protein>
<dbReference type="EMBL" id="JAVFWL010000001">
    <property type="protein sequence ID" value="KAK6731313.1"/>
    <property type="molecule type" value="Genomic_DNA"/>
</dbReference>
<reference evidence="1 2" key="1">
    <citation type="submission" date="2023-08" db="EMBL/GenBank/DDBJ databases">
        <title>A Necator americanus chromosomal reference genome.</title>
        <authorList>
            <person name="Ilik V."/>
            <person name="Petrzelkova K.J."/>
            <person name="Pardy F."/>
            <person name="Fuh T."/>
            <person name="Niatou-Singa F.S."/>
            <person name="Gouil Q."/>
            <person name="Baker L."/>
            <person name="Ritchie M.E."/>
            <person name="Jex A.R."/>
            <person name="Gazzola D."/>
            <person name="Li H."/>
            <person name="Toshio Fujiwara R."/>
            <person name="Zhan B."/>
            <person name="Aroian R.V."/>
            <person name="Pafco B."/>
            <person name="Schwarz E.M."/>
        </authorList>
    </citation>
    <scope>NUCLEOTIDE SEQUENCE [LARGE SCALE GENOMIC DNA]</scope>
    <source>
        <strain evidence="1 2">Aroian</strain>
        <tissue evidence="1">Whole animal</tissue>
    </source>
</reference>
<comment type="caution">
    <text evidence="1">The sequence shown here is derived from an EMBL/GenBank/DDBJ whole genome shotgun (WGS) entry which is preliminary data.</text>
</comment>
<dbReference type="Proteomes" id="UP001303046">
    <property type="component" value="Unassembled WGS sequence"/>
</dbReference>
<name>A0ABR1C1P7_NECAM</name>
<organism evidence="1 2">
    <name type="scientific">Necator americanus</name>
    <name type="common">Human hookworm</name>
    <dbReference type="NCBI Taxonomy" id="51031"/>
    <lineage>
        <taxon>Eukaryota</taxon>
        <taxon>Metazoa</taxon>
        <taxon>Ecdysozoa</taxon>
        <taxon>Nematoda</taxon>
        <taxon>Chromadorea</taxon>
        <taxon>Rhabditida</taxon>
        <taxon>Rhabditina</taxon>
        <taxon>Rhabditomorpha</taxon>
        <taxon>Strongyloidea</taxon>
        <taxon>Ancylostomatidae</taxon>
        <taxon>Bunostominae</taxon>
        <taxon>Necator</taxon>
    </lineage>
</organism>
<sequence>MRTIPAYLRHGHRYYFEVDNIGSKPIFKPIAVHLQGREPLFAEFKENSDCATFAHIVGDIQKCKYEYYLLHSSFSYFERKPFEDVIEKRSCELFKMGNNTPILIKYDVLNPSSEKMIGTYSVTRDTAYFINTVKKEKEKYPTLKRKIKKKEMSGSKFEVFCVGTFKNVY</sequence>